<dbReference type="Gene3D" id="3.30.1540.20">
    <property type="entry name" value="MutL, C-terminal domain, dimerisation subdomain"/>
    <property type="match status" value="1"/>
</dbReference>
<dbReference type="InterPro" id="IPR038973">
    <property type="entry name" value="MutL/Mlh/Pms-like"/>
</dbReference>
<evidence type="ECO:0000313" key="4">
    <source>
        <dbReference type="EMBL" id="KAL3764291.1"/>
    </source>
</evidence>
<protein>
    <recommendedName>
        <fullName evidence="3">MutL C-terminal dimerisation domain-containing protein</fullName>
    </recommendedName>
</protein>
<dbReference type="InterPro" id="IPR014790">
    <property type="entry name" value="MutL_C"/>
</dbReference>
<dbReference type="Pfam" id="PF08676">
    <property type="entry name" value="MutL_C"/>
    <property type="match status" value="2"/>
</dbReference>
<dbReference type="Gene3D" id="3.30.1370.100">
    <property type="entry name" value="MutL, C-terminal domain, regulatory subdomain"/>
    <property type="match status" value="1"/>
</dbReference>
<dbReference type="AlphaFoldDB" id="A0ABD3MN70"/>
<comment type="similarity">
    <text evidence="1">Belongs to the DNA mismatch repair MutL/HexB family.</text>
</comment>
<evidence type="ECO:0000313" key="5">
    <source>
        <dbReference type="Proteomes" id="UP001530293"/>
    </source>
</evidence>
<feature type="region of interest" description="Disordered" evidence="2">
    <location>
        <begin position="783"/>
        <end position="808"/>
    </location>
</feature>
<dbReference type="Pfam" id="PF13589">
    <property type="entry name" value="HATPase_c_3"/>
    <property type="match status" value="1"/>
</dbReference>
<dbReference type="InterPro" id="IPR037198">
    <property type="entry name" value="MutL_C_sf"/>
</dbReference>
<dbReference type="PANTHER" id="PTHR10073">
    <property type="entry name" value="DNA MISMATCH REPAIR PROTEIN MLH, PMS, MUTL"/>
    <property type="match status" value="1"/>
</dbReference>
<dbReference type="SUPFAM" id="SSF55874">
    <property type="entry name" value="ATPase domain of HSP90 chaperone/DNA topoisomerase II/histidine kinase"/>
    <property type="match status" value="1"/>
</dbReference>
<dbReference type="Gene3D" id="3.30.565.10">
    <property type="entry name" value="Histidine kinase-like ATPase, C-terminal domain"/>
    <property type="match status" value="1"/>
</dbReference>
<feature type="domain" description="MutL C-terminal dimerisation" evidence="3">
    <location>
        <begin position="545"/>
        <end position="706"/>
    </location>
</feature>
<dbReference type="SUPFAM" id="SSF118116">
    <property type="entry name" value="DNA mismatch repair protein MutL"/>
    <property type="match status" value="1"/>
</dbReference>
<dbReference type="InterPro" id="IPR036890">
    <property type="entry name" value="HATPase_C_sf"/>
</dbReference>
<dbReference type="EMBL" id="JALLBG020000108">
    <property type="protein sequence ID" value="KAL3764291.1"/>
    <property type="molecule type" value="Genomic_DNA"/>
</dbReference>
<proteinExistence type="inferred from homology"/>
<feature type="compositionally biased region" description="Low complexity" evidence="2">
    <location>
        <begin position="436"/>
        <end position="449"/>
    </location>
</feature>
<sequence>MAMADERRHIGRLNEQTAASVRGSQVVGSVWRAIEELLLNAVGACAKSCSISVGKNEIIVSDDGIGIDPEAMRLFIGTEYCSNNGGNNGSLKGESLRSIASLCVEMKIETSCWWDANDLNNRKRKYAFESDARRLVRSEKVFSDGSVTYFNQSIDGKNSHSAIIPNLHRGSMSGTTITLRGLFYQHAVRRKHIDGGSNALELNQIETNLRLLALSYPSVAFELKDQSTGKYIASYMTCSEMSRSLSAGVATESHALLYRLCELYPNEFNEQCSQKISYGDGQQTGFNAFGVICILEENGDDLTSRNKELELICINGRLATEPVRLADLLLSQIRRCPGVPARSRVRFFIHVSANSGEVVVKDSIATTTVPKPELLIAFLQEMLAKNGIGEQAPLCNMEHVASRKLQSLKSSWNSGYQRAVNGQQVMATANNTTDGNSSPPSSPFSNAFFNDNFKPKLPNTMTDDTNAFDDALLEQDSRLDGLNSNINDFADVIGDDNEEGTIAFSSVWSKQRIKGLEKYIADLAPDAGRTDRLSLTKQMLASAEVIAQVELKFIIIKTGGILCAVDQHAADERIALEKLENSLCNHSQSDTIIHLTKRSIRAADIIKVTKLLPSKRISLSQTQMSTVKYHWSLLQKWKFTMAELKENTLLLTGVPSVCDRVASVHDFVDFIQELGHVTGSDTKPNFVKSILASNACRYATMFGDPLTHEQCVELISRYMRIGTNTILHCVFTHKLFSTRSSLLLVNLQLTSLAKCEFSFICAHGRPSIVPLYDLNTTASSSSVERNTVQAPSTVRMSGKYGPQRVLRR</sequence>
<accession>A0ABD3MN70</accession>
<feature type="region of interest" description="Disordered" evidence="2">
    <location>
        <begin position="429"/>
        <end position="449"/>
    </location>
</feature>
<evidence type="ECO:0000256" key="2">
    <source>
        <dbReference type="SAM" id="MobiDB-lite"/>
    </source>
</evidence>
<organism evidence="4 5">
    <name type="scientific">Discostella pseudostelligera</name>
    <dbReference type="NCBI Taxonomy" id="259834"/>
    <lineage>
        <taxon>Eukaryota</taxon>
        <taxon>Sar</taxon>
        <taxon>Stramenopiles</taxon>
        <taxon>Ochrophyta</taxon>
        <taxon>Bacillariophyta</taxon>
        <taxon>Coscinodiscophyceae</taxon>
        <taxon>Thalassiosirophycidae</taxon>
        <taxon>Stephanodiscales</taxon>
        <taxon>Stephanodiscaceae</taxon>
        <taxon>Discostella</taxon>
    </lineage>
</organism>
<gene>
    <name evidence="4" type="ORF">ACHAWU_004103</name>
</gene>
<dbReference type="PANTHER" id="PTHR10073:SF47">
    <property type="entry name" value="DNA MISMATCH REPAIR PROTEIN MLH3"/>
    <property type="match status" value="1"/>
</dbReference>
<reference evidence="4 5" key="1">
    <citation type="submission" date="2024-10" db="EMBL/GenBank/DDBJ databases">
        <title>Updated reference genomes for cyclostephanoid diatoms.</title>
        <authorList>
            <person name="Roberts W.R."/>
            <person name="Alverson A.J."/>
        </authorList>
    </citation>
    <scope>NUCLEOTIDE SEQUENCE [LARGE SCALE GENOMIC DNA]</scope>
    <source>
        <strain evidence="4 5">AJA232-27</strain>
    </source>
</reference>
<dbReference type="SMART" id="SM00853">
    <property type="entry name" value="MutL_C"/>
    <property type="match status" value="1"/>
</dbReference>
<dbReference type="InterPro" id="IPR042120">
    <property type="entry name" value="MutL_C_dimsub"/>
</dbReference>
<comment type="caution">
    <text evidence="4">The sequence shown here is derived from an EMBL/GenBank/DDBJ whole genome shotgun (WGS) entry which is preliminary data.</text>
</comment>
<feature type="compositionally biased region" description="Polar residues" evidence="2">
    <location>
        <begin position="783"/>
        <end position="795"/>
    </location>
</feature>
<dbReference type="InterPro" id="IPR042121">
    <property type="entry name" value="MutL_C_regsub"/>
</dbReference>
<evidence type="ECO:0000259" key="3">
    <source>
        <dbReference type="SMART" id="SM00853"/>
    </source>
</evidence>
<evidence type="ECO:0000256" key="1">
    <source>
        <dbReference type="ARBA" id="ARBA00006082"/>
    </source>
</evidence>
<name>A0ABD3MN70_9STRA</name>
<dbReference type="Proteomes" id="UP001530293">
    <property type="component" value="Unassembled WGS sequence"/>
</dbReference>
<keyword evidence="5" id="KW-1185">Reference proteome</keyword>